<dbReference type="InterPro" id="IPR036291">
    <property type="entry name" value="NAD(P)-bd_dom_sf"/>
</dbReference>
<dbReference type="GO" id="GO:0070403">
    <property type="term" value="F:NAD+ binding"/>
    <property type="evidence" value="ECO:0007669"/>
    <property type="project" value="InterPro"/>
</dbReference>
<dbReference type="Pfam" id="PF02153">
    <property type="entry name" value="PDH_N"/>
    <property type="match status" value="1"/>
</dbReference>
<evidence type="ECO:0000259" key="2">
    <source>
        <dbReference type="PROSITE" id="PS51176"/>
    </source>
</evidence>
<reference evidence="3 4" key="1">
    <citation type="submission" date="2017-02" db="EMBL/GenBank/DDBJ databases">
        <authorList>
            <person name="Peterson S.W."/>
        </authorList>
    </citation>
    <scope>NUCLEOTIDE SEQUENCE [LARGE SCALE GENOMIC DNA]</scope>
    <source>
        <strain evidence="3 4">DSM 22335</strain>
    </source>
</reference>
<dbReference type="NCBIfam" id="NF006307">
    <property type="entry name" value="PRK08507.1"/>
    <property type="match status" value="1"/>
</dbReference>
<dbReference type="AlphaFoldDB" id="A0A1T4QU50"/>
<keyword evidence="4" id="KW-1185">Reference proteome</keyword>
<dbReference type="InterPro" id="IPR046825">
    <property type="entry name" value="PDH_C"/>
</dbReference>
<dbReference type="EMBL" id="FUWH01000009">
    <property type="protein sequence ID" value="SKA06981.1"/>
    <property type="molecule type" value="Genomic_DNA"/>
</dbReference>
<dbReference type="PANTHER" id="PTHR21363:SF0">
    <property type="entry name" value="PREPHENATE DEHYDROGENASE [NADP(+)]"/>
    <property type="match status" value="1"/>
</dbReference>
<dbReference type="InterPro" id="IPR003099">
    <property type="entry name" value="Prephen_DH"/>
</dbReference>
<dbReference type="Gene3D" id="3.40.50.720">
    <property type="entry name" value="NAD(P)-binding Rossmann-like Domain"/>
    <property type="match status" value="1"/>
</dbReference>
<dbReference type="RefSeq" id="WP_078832253.1">
    <property type="nucleotide sequence ID" value="NZ_FUWH01000009.1"/>
</dbReference>
<dbReference type="STRING" id="413434.SAMN04488132_10994"/>
<gene>
    <name evidence="3" type="ORF">SAMN04488132_10994</name>
</gene>
<sequence length="282" mass="30988">MKTRTVSIVGMGLIGGSMALALREKGFADKVIGVESNPAHAEKALELGLADEILPLHKAVETSDLVVLATPINAAETLLPVVLDLATTQVIMDVGSTKKTICESADQHSRRGRFVASHPMWGTEYSGPEAAVKHAFANKATVICNREQSDADAVALIEELYGLLGMHLVYMNAEEHDVHVAYVSHISHITSFALANTVLEKEREENAIFELASGGFESTVRLAKSNPAMWVPIFMQNRDNVLDVLNEHISQLRKFKVSLEKENYAYLEELIEKANGIRRILK</sequence>
<evidence type="ECO:0000313" key="3">
    <source>
        <dbReference type="EMBL" id="SKA06981.1"/>
    </source>
</evidence>
<feature type="domain" description="Prephenate/arogenate dehydrogenase" evidence="2">
    <location>
        <begin position="4"/>
        <end position="282"/>
    </location>
</feature>
<dbReference type="InterPro" id="IPR046826">
    <property type="entry name" value="PDH_N"/>
</dbReference>
<keyword evidence="1" id="KW-0560">Oxidoreductase</keyword>
<dbReference type="OrthoDB" id="9802008at2"/>
<dbReference type="InterPro" id="IPR008927">
    <property type="entry name" value="6-PGluconate_DH-like_C_sf"/>
</dbReference>
<evidence type="ECO:0000256" key="1">
    <source>
        <dbReference type="ARBA" id="ARBA00023002"/>
    </source>
</evidence>
<accession>A0A1T4QU50</accession>
<organism evidence="3 4">
    <name type="scientific">Sediminibacterium ginsengisoli</name>
    <dbReference type="NCBI Taxonomy" id="413434"/>
    <lineage>
        <taxon>Bacteria</taxon>
        <taxon>Pseudomonadati</taxon>
        <taxon>Bacteroidota</taxon>
        <taxon>Chitinophagia</taxon>
        <taxon>Chitinophagales</taxon>
        <taxon>Chitinophagaceae</taxon>
        <taxon>Sediminibacterium</taxon>
    </lineage>
</organism>
<dbReference type="GO" id="GO:0004665">
    <property type="term" value="F:prephenate dehydrogenase (NADP+) activity"/>
    <property type="evidence" value="ECO:0007669"/>
    <property type="project" value="InterPro"/>
</dbReference>
<dbReference type="Proteomes" id="UP000190888">
    <property type="component" value="Unassembled WGS sequence"/>
</dbReference>
<dbReference type="SUPFAM" id="SSF51735">
    <property type="entry name" value="NAD(P)-binding Rossmann-fold domains"/>
    <property type="match status" value="1"/>
</dbReference>
<dbReference type="PANTHER" id="PTHR21363">
    <property type="entry name" value="PREPHENATE DEHYDROGENASE"/>
    <property type="match status" value="1"/>
</dbReference>
<proteinExistence type="predicted"/>
<protein>
    <submittedName>
        <fullName evidence="3">Prephenate dehydrogenase</fullName>
    </submittedName>
</protein>
<dbReference type="GO" id="GO:0008977">
    <property type="term" value="F:prephenate dehydrogenase (NAD+) activity"/>
    <property type="evidence" value="ECO:0007669"/>
    <property type="project" value="InterPro"/>
</dbReference>
<name>A0A1T4QU50_9BACT</name>
<dbReference type="FunFam" id="3.40.50.720:FF:000208">
    <property type="entry name" value="Prephenate dehydrogenase"/>
    <property type="match status" value="1"/>
</dbReference>
<dbReference type="Pfam" id="PF20463">
    <property type="entry name" value="PDH_C"/>
    <property type="match status" value="1"/>
</dbReference>
<dbReference type="InterPro" id="IPR050812">
    <property type="entry name" value="Preph/Arog_dehydrog"/>
</dbReference>
<dbReference type="PROSITE" id="PS51176">
    <property type="entry name" value="PDH_ADH"/>
    <property type="match status" value="1"/>
</dbReference>
<dbReference type="SUPFAM" id="SSF48179">
    <property type="entry name" value="6-phosphogluconate dehydrogenase C-terminal domain-like"/>
    <property type="match status" value="1"/>
</dbReference>
<dbReference type="GO" id="GO:0006571">
    <property type="term" value="P:tyrosine biosynthetic process"/>
    <property type="evidence" value="ECO:0007669"/>
    <property type="project" value="InterPro"/>
</dbReference>
<evidence type="ECO:0000313" key="4">
    <source>
        <dbReference type="Proteomes" id="UP000190888"/>
    </source>
</evidence>
<dbReference type="Gene3D" id="1.10.3660.10">
    <property type="entry name" value="6-phosphogluconate dehydrogenase C-terminal like domain"/>
    <property type="match status" value="1"/>
</dbReference>